<keyword evidence="5" id="KW-0648">Protein biosynthesis</keyword>
<dbReference type="InterPro" id="IPR018149">
    <property type="entry name" value="Lys-tRNA-synth_II_C"/>
</dbReference>
<evidence type="ECO:0000256" key="1">
    <source>
        <dbReference type="ARBA" id="ARBA00022598"/>
    </source>
</evidence>
<dbReference type="PROSITE" id="PS50862">
    <property type="entry name" value="AA_TRNA_LIGASE_II"/>
    <property type="match status" value="1"/>
</dbReference>
<accession>A0ABQ4US08</accession>
<dbReference type="InterPro" id="IPR004525">
    <property type="entry name" value="EpmA"/>
</dbReference>
<keyword evidence="1 5" id="KW-0436">Ligase</keyword>
<evidence type="ECO:0000256" key="3">
    <source>
        <dbReference type="ARBA" id="ARBA00022840"/>
    </source>
</evidence>
<sequence>MSNEASSWWQPAIHADRRPLLLTRNRIVAALRAHFAHQDFVEVDAAALQISPGNEAHLAAFATEAQLPDGGRASLYLHTSPEFACKKLLAAGETRLFSLARVFRNRERGALHHPEFTMLEWYRAGETYEALMADCAAVLALAAEAAGVTRLSFRGRQADPFAPFERLTLAEAFSRYAAIDLLGTIASDGTTDRETLAAAVVTRGLRVAADDTWADLFSRVLVGLIEPHLGKDRPTILCEYPVSEAALARPSPHDPRVAERFELYACGVELANAFGELTDATEQRRRFEAEMAERLRVYGERYPIDEEFLDALAIMPEASGIALGLDRLVMLATGAPRIDDVVWTPVARGTGR</sequence>
<evidence type="ECO:0000256" key="2">
    <source>
        <dbReference type="ARBA" id="ARBA00022741"/>
    </source>
</evidence>
<dbReference type="PANTHER" id="PTHR42918:SF6">
    <property type="entry name" value="ELONGATION FACTOR P--(R)-BETA-LYSINE LIGASE"/>
    <property type="match status" value="1"/>
</dbReference>
<dbReference type="EMBL" id="BPRE01000004">
    <property type="protein sequence ID" value="GJE75042.1"/>
    <property type="molecule type" value="Genomic_DNA"/>
</dbReference>
<dbReference type="InterPro" id="IPR006195">
    <property type="entry name" value="aa-tRNA-synth_II"/>
</dbReference>
<feature type="domain" description="Aminoacyl-transfer RNA synthetases class-II family profile" evidence="4">
    <location>
        <begin position="24"/>
        <end position="345"/>
    </location>
</feature>
<comment type="caution">
    <text evidence="5">The sequence shown here is derived from an EMBL/GenBank/DDBJ whole genome shotgun (WGS) entry which is preliminary data.</text>
</comment>
<keyword evidence="2" id="KW-0547">Nucleotide-binding</keyword>
<dbReference type="Proteomes" id="UP001055093">
    <property type="component" value="Unassembled WGS sequence"/>
</dbReference>
<dbReference type="PANTHER" id="PTHR42918">
    <property type="entry name" value="LYSYL-TRNA SYNTHETASE"/>
    <property type="match status" value="1"/>
</dbReference>
<keyword evidence="5" id="KW-0251">Elongation factor</keyword>
<dbReference type="NCBIfam" id="TIGR00462">
    <property type="entry name" value="genX"/>
    <property type="match status" value="1"/>
</dbReference>
<proteinExistence type="predicted"/>
<dbReference type="InterPro" id="IPR045864">
    <property type="entry name" value="aa-tRNA-synth_II/BPL/LPL"/>
</dbReference>
<gene>
    <name evidence="5" type="primary">epmA</name>
    <name evidence="5" type="ORF">BGCPKDLD_1618</name>
</gene>
<dbReference type="NCBIfam" id="NF006828">
    <property type="entry name" value="PRK09350.1"/>
    <property type="match status" value="1"/>
</dbReference>
<dbReference type="RefSeq" id="WP_137827868.1">
    <property type="nucleotide sequence ID" value="NZ_BPRE01000004.1"/>
</dbReference>
<evidence type="ECO:0000313" key="6">
    <source>
        <dbReference type="Proteomes" id="UP001055093"/>
    </source>
</evidence>
<dbReference type="Gene3D" id="3.30.930.10">
    <property type="entry name" value="Bira Bifunctional Protein, Domain 2"/>
    <property type="match status" value="1"/>
</dbReference>
<reference evidence="5" key="1">
    <citation type="journal article" date="2021" name="Front. Microbiol.">
        <title>Comprehensive Comparative Genomics and Phenotyping of Methylobacterium Species.</title>
        <authorList>
            <person name="Alessa O."/>
            <person name="Ogura Y."/>
            <person name="Fujitani Y."/>
            <person name="Takami H."/>
            <person name="Hayashi T."/>
            <person name="Sahin N."/>
            <person name="Tani A."/>
        </authorList>
    </citation>
    <scope>NUCLEOTIDE SEQUENCE</scope>
    <source>
        <strain evidence="5">DSM 14458</strain>
    </source>
</reference>
<dbReference type="Pfam" id="PF00152">
    <property type="entry name" value="tRNA-synt_2"/>
    <property type="match status" value="1"/>
</dbReference>
<dbReference type="InterPro" id="IPR004364">
    <property type="entry name" value="Aa-tRNA-synt_II"/>
</dbReference>
<keyword evidence="6" id="KW-1185">Reference proteome</keyword>
<dbReference type="SUPFAM" id="SSF55681">
    <property type="entry name" value="Class II aaRS and biotin synthetases"/>
    <property type="match status" value="1"/>
</dbReference>
<evidence type="ECO:0000313" key="5">
    <source>
        <dbReference type="EMBL" id="GJE75042.1"/>
    </source>
</evidence>
<reference evidence="5" key="2">
    <citation type="submission" date="2021-08" db="EMBL/GenBank/DDBJ databases">
        <authorList>
            <person name="Tani A."/>
            <person name="Ola A."/>
            <person name="Ogura Y."/>
            <person name="Katsura K."/>
            <person name="Hayashi T."/>
        </authorList>
    </citation>
    <scope>NUCLEOTIDE SEQUENCE</scope>
    <source>
        <strain evidence="5">DSM 14458</strain>
    </source>
</reference>
<dbReference type="PRINTS" id="PR00982">
    <property type="entry name" value="TRNASYNTHLYS"/>
</dbReference>
<organism evidence="5 6">
    <name type="scientific">Methylorubrum suomiense</name>
    <dbReference type="NCBI Taxonomy" id="144191"/>
    <lineage>
        <taxon>Bacteria</taxon>
        <taxon>Pseudomonadati</taxon>
        <taxon>Pseudomonadota</taxon>
        <taxon>Alphaproteobacteria</taxon>
        <taxon>Hyphomicrobiales</taxon>
        <taxon>Methylobacteriaceae</taxon>
        <taxon>Methylorubrum</taxon>
    </lineage>
</organism>
<keyword evidence="3" id="KW-0067">ATP-binding</keyword>
<evidence type="ECO:0000259" key="4">
    <source>
        <dbReference type="PROSITE" id="PS50862"/>
    </source>
</evidence>
<name>A0ABQ4US08_9HYPH</name>
<protein>
    <submittedName>
        <fullName evidence="5">Elongation factor P--(R)-beta-lysine ligase</fullName>
    </submittedName>
</protein>
<dbReference type="GO" id="GO:0016874">
    <property type="term" value="F:ligase activity"/>
    <property type="evidence" value="ECO:0007669"/>
    <property type="project" value="UniProtKB-KW"/>
</dbReference>
<dbReference type="GO" id="GO:0003746">
    <property type="term" value="F:translation elongation factor activity"/>
    <property type="evidence" value="ECO:0007669"/>
    <property type="project" value="UniProtKB-KW"/>
</dbReference>